<dbReference type="EMBL" id="RCZC01000003">
    <property type="protein sequence ID" value="TPG53051.1"/>
    <property type="molecule type" value="Genomic_DNA"/>
</dbReference>
<accession>A0A502FUF3</accession>
<evidence type="ECO:0000313" key="3">
    <source>
        <dbReference type="Proteomes" id="UP000319931"/>
    </source>
</evidence>
<feature type="domain" description="Carboxymuconolactone decarboxylase-like" evidence="1">
    <location>
        <begin position="23"/>
        <end position="104"/>
    </location>
</feature>
<organism evidence="2 3">
    <name type="scientific">Sphingomonas glacialis</name>
    <dbReference type="NCBI Taxonomy" id="658225"/>
    <lineage>
        <taxon>Bacteria</taxon>
        <taxon>Pseudomonadati</taxon>
        <taxon>Pseudomonadota</taxon>
        <taxon>Alphaproteobacteria</taxon>
        <taxon>Sphingomonadales</taxon>
        <taxon>Sphingomonadaceae</taxon>
        <taxon>Sphingomonas</taxon>
    </lineage>
</organism>
<dbReference type="InterPro" id="IPR003779">
    <property type="entry name" value="CMD-like"/>
</dbReference>
<dbReference type="NCBIfam" id="TIGR00778">
    <property type="entry name" value="ahpD_dom"/>
    <property type="match status" value="1"/>
</dbReference>
<dbReference type="OrthoDB" id="1683318at2"/>
<name>A0A502FUF3_9SPHN</name>
<keyword evidence="3" id="KW-1185">Reference proteome</keyword>
<evidence type="ECO:0000313" key="2">
    <source>
        <dbReference type="EMBL" id="TPG53051.1"/>
    </source>
</evidence>
<sequence length="113" mass="11845">MLDWNTYRRQVADGVADLATLSPDTVRGYGAISGAGRKSGHFDEKTRELIALAVAVSLRCDGCITVHADAARKHGATEGELVEALGVAIAVNAGAALVYSVRTLDAFRESAKS</sequence>
<dbReference type="PANTHER" id="PTHR33930:SF2">
    <property type="entry name" value="BLR3452 PROTEIN"/>
    <property type="match status" value="1"/>
</dbReference>
<proteinExistence type="predicted"/>
<reference evidence="2 3" key="1">
    <citation type="journal article" date="2019" name="Environ. Microbiol.">
        <title>Species interactions and distinct microbial communities in high Arctic permafrost affected cryosols are associated with the CH4 and CO2 gas fluxes.</title>
        <authorList>
            <person name="Altshuler I."/>
            <person name="Hamel J."/>
            <person name="Turney S."/>
            <person name="Magnuson E."/>
            <person name="Levesque R."/>
            <person name="Greer C."/>
            <person name="Whyte L.G."/>
        </authorList>
    </citation>
    <scope>NUCLEOTIDE SEQUENCE [LARGE SCALE GENOMIC DNA]</scope>
    <source>
        <strain evidence="2 3">E6.1</strain>
    </source>
</reference>
<dbReference type="InterPro" id="IPR004675">
    <property type="entry name" value="AhpD_core"/>
</dbReference>
<protein>
    <submittedName>
        <fullName evidence="2">Carboxymuconolactone decarboxylase family protein</fullName>
    </submittedName>
</protein>
<dbReference type="Proteomes" id="UP000319931">
    <property type="component" value="Unassembled WGS sequence"/>
</dbReference>
<dbReference type="InterPro" id="IPR029032">
    <property type="entry name" value="AhpD-like"/>
</dbReference>
<evidence type="ECO:0000259" key="1">
    <source>
        <dbReference type="Pfam" id="PF02627"/>
    </source>
</evidence>
<gene>
    <name evidence="2" type="ORF">EAH76_12105</name>
</gene>
<dbReference type="SUPFAM" id="SSF69118">
    <property type="entry name" value="AhpD-like"/>
    <property type="match status" value="1"/>
</dbReference>
<dbReference type="Pfam" id="PF02627">
    <property type="entry name" value="CMD"/>
    <property type="match status" value="1"/>
</dbReference>
<dbReference type="PANTHER" id="PTHR33930">
    <property type="entry name" value="ALKYL HYDROPEROXIDE REDUCTASE AHPD"/>
    <property type="match status" value="1"/>
</dbReference>
<dbReference type="AlphaFoldDB" id="A0A502FUF3"/>
<dbReference type="Gene3D" id="1.20.1290.10">
    <property type="entry name" value="AhpD-like"/>
    <property type="match status" value="1"/>
</dbReference>
<dbReference type="GO" id="GO:0051920">
    <property type="term" value="F:peroxiredoxin activity"/>
    <property type="evidence" value="ECO:0007669"/>
    <property type="project" value="InterPro"/>
</dbReference>
<comment type="caution">
    <text evidence="2">The sequence shown here is derived from an EMBL/GenBank/DDBJ whole genome shotgun (WGS) entry which is preliminary data.</text>
</comment>